<proteinExistence type="predicted"/>
<evidence type="ECO:0000313" key="2">
    <source>
        <dbReference type="EMBL" id="SMB93585.1"/>
    </source>
</evidence>
<feature type="chain" id="PRO_5039421651" description="Lipoprotein" evidence="1">
    <location>
        <begin position="25"/>
        <end position="257"/>
    </location>
</feature>
<name>A0A1W1VJN3_PEPAS</name>
<dbReference type="InterPro" id="IPR046720">
    <property type="entry name" value="DUF6612"/>
</dbReference>
<reference evidence="3" key="1">
    <citation type="submission" date="2017-04" db="EMBL/GenBank/DDBJ databases">
        <authorList>
            <person name="Varghese N."/>
            <person name="Submissions S."/>
        </authorList>
    </citation>
    <scope>NUCLEOTIDE SEQUENCE [LARGE SCALE GENOMIC DNA]</scope>
    <source>
        <strain evidence="3">DSM 20463</strain>
    </source>
</reference>
<evidence type="ECO:0000313" key="3">
    <source>
        <dbReference type="Proteomes" id="UP000192368"/>
    </source>
</evidence>
<protein>
    <recommendedName>
        <fullName evidence="4">Lipoprotein</fullName>
    </recommendedName>
</protein>
<sequence>MKKYLMVTLIVVMFLMGCSQGTKSNSSEDTEAVNKKEVFSKLLREKDLMSYVVKTKSEAIFNAQSDEKKEVTNSNGTVEMTREPKIYHAKWEGISDNTKNESEVYIIDKENFYRENKGEWNKKTIDDMNGNKEDIPTFVAKTTFDSNSILENLESYYEIVESRDVYILKLESNSDNISEIKNILFGKDESNSFIGELTSIKAEFSFEKDTYYPISYDWKASFLDKGNDEVTQINQSGKYEDINKVEEIKIPEEIKNL</sequence>
<evidence type="ECO:0000256" key="1">
    <source>
        <dbReference type="SAM" id="SignalP"/>
    </source>
</evidence>
<feature type="signal peptide" evidence="1">
    <location>
        <begin position="1"/>
        <end position="24"/>
    </location>
</feature>
<keyword evidence="3" id="KW-1185">Reference proteome</keyword>
<dbReference type="Proteomes" id="UP000192368">
    <property type="component" value="Unassembled WGS sequence"/>
</dbReference>
<dbReference type="PROSITE" id="PS51257">
    <property type="entry name" value="PROKAR_LIPOPROTEIN"/>
    <property type="match status" value="1"/>
</dbReference>
<dbReference type="AlphaFoldDB" id="A0A1W1VJN3"/>
<dbReference type="RefSeq" id="WP_084231600.1">
    <property type="nucleotide sequence ID" value="NZ_FWWR01000017.1"/>
</dbReference>
<organism evidence="2 3">
    <name type="scientific">Peptoniphilus asaccharolyticus DSM 20463</name>
    <dbReference type="NCBI Taxonomy" id="573058"/>
    <lineage>
        <taxon>Bacteria</taxon>
        <taxon>Bacillati</taxon>
        <taxon>Bacillota</taxon>
        <taxon>Tissierellia</taxon>
        <taxon>Tissierellales</taxon>
        <taxon>Peptoniphilaceae</taxon>
        <taxon>Peptoniphilus</taxon>
    </lineage>
</organism>
<gene>
    <name evidence="2" type="ORF">SAMN00017477_2097</name>
</gene>
<dbReference type="STRING" id="573058.SAMN00017477_2097"/>
<evidence type="ECO:0008006" key="4">
    <source>
        <dbReference type="Google" id="ProtNLM"/>
    </source>
</evidence>
<dbReference type="Pfam" id="PF20316">
    <property type="entry name" value="DUF6612"/>
    <property type="match status" value="1"/>
</dbReference>
<keyword evidence="1" id="KW-0732">Signal</keyword>
<dbReference type="EMBL" id="FWWR01000017">
    <property type="protein sequence ID" value="SMB93585.1"/>
    <property type="molecule type" value="Genomic_DNA"/>
</dbReference>
<dbReference type="OrthoDB" id="1696867at2"/>
<accession>A0A1W1VJN3</accession>